<keyword evidence="1" id="KW-0812">Transmembrane</keyword>
<dbReference type="AlphaFoldDB" id="A0A2G9QCK8"/>
<sequence length="83" mass="9464">MVCAYTCPVQYMEFTGKSKFKFFSSCIFCTLLATIGCLVFSPVYNFSYNCSCFHCPCPYPEIRGIIDKDKEGKAYIHSILHCC</sequence>
<evidence type="ECO:0000313" key="2">
    <source>
        <dbReference type="EMBL" id="PIO13349.1"/>
    </source>
</evidence>
<evidence type="ECO:0000313" key="3">
    <source>
        <dbReference type="Proteomes" id="UP000228934"/>
    </source>
</evidence>
<accession>A0A2G9QCK8</accession>
<dbReference type="EMBL" id="KZ036852">
    <property type="protein sequence ID" value="PIO13349.1"/>
    <property type="molecule type" value="Genomic_DNA"/>
</dbReference>
<organism evidence="2 3">
    <name type="scientific">Aquarana catesbeiana</name>
    <name type="common">American bullfrog</name>
    <name type="synonym">Rana catesbeiana</name>
    <dbReference type="NCBI Taxonomy" id="8400"/>
    <lineage>
        <taxon>Eukaryota</taxon>
        <taxon>Metazoa</taxon>
        <taxon>Chordata</taxon>
        <taxon>Craniata</taxon>
        <taxon>Vertebrata</taxon>
        <taxon>Euteleostomi</taxon>
        <taxon>Amphibia</taxon>
        <taxon>Batrachia</taxon>
        <taxon>Anura</taxon>
        <taxon>Neobatrachia</taxon>
        <taxon>Ranoidea</taxon>
        <taxon>Ranidae</taxon>
        <taxon>Aquarana</taxon>
    </lineage>
</organism>
<reference evidence="3" key="1">
    <citation type="journal article" date="2017" name="Nat. Commun.">
        <title>The North American bullfrog draft genome provides insight into hormonal regulation of long noncoding RNA.</title>
        <authorList>
            <person name="Hammond S.A."/>
            <person name="Warren R.L."/>
            <person name="Vandervalk B.P."/>
            <person name="Kucuk E."/>
            <person name="Khan H."/>
            <person name="Gibb E.A."/>
            <person name="Pandoh P."/>
            <person name="Kirk H."/>
            <person name="Zhao Y."/>
            <person name="Jones M."/>
            <person name="Mungall A.J."/>
            <person name="Coope R."/>
            <person name="Pleasance S."/>
            <person name="Moore R.A."/>
            <person name="Holt R.A."/>
            <person name="Round J.M."/>
            <person name="Ohora S."/>
            <person name="Walle B.V."/>
            <person name="Veldhoen N."/>
            <person name="Helbing C.C."/>
            <person name="Birol I."/>
        </authorList>
    </citation>
    <scope>NUCLEOTIDE SEQUENCE [LARGE SCALE GENOMIC DNA]</scope>
</reference>
<protein>
    <submittedName>
        <fullName evidence="2">Uncharacterized protein</fullName>
    </submittedName>
</protein>
<evidence type="ECO:0000256" key="1">
    <source>
        <dbReference type="SAM" id="Phobius"/>
    </source>
</evidence>
<gene>
    <name evidence="2" type="ORF">AB205_0136180</name>
</gene>
<dbReference type="Proteomes" id="UP000228934">
    <property type="component" value="Unassembled WGS sequence"/>
</dbReference>
<keyword evidence="1" id="KW-0472">Membrane</keyword>
<keyword evidence="3" id="KW-1185">Reference proteome</keyword>
<name>A0A2G9QCK8_AQUCT</name>
<feature type="transmembrane region" description="Helical" evidence="1">
    <location>
        <begin position="22"/>
        <end position="44"/>
    </location>
</feature>
<keyword evidence="1" id="KW-1133">Transmembrane helix</keyword>
<proteinExistence type="predicted"/>